<dbReference type="STRING" id="1120920.SAMN03080599_01028"/>
<protein>
    <submittedName>
        <fullName evidence="7">Cytosine permease</fullName>
    </submittedName>
</protein>
<sequence length="435" mass="46696">MADSNKDYKDSALYDYPTEPVPKEKRRNLLELSCVTAGLAVAMSTLYTGASLATMFTFKDAVLSILGGCIFLLIMAGVVGGIGADCGVTFSVLSRHSFGRKGSKIVGLIWAITLTGWYAYQTGFFGQTINMLYPDSFLGQIPVAAFWGGILMMTTAIIGYKGLSILSTIASPVILIICGWGSYLAINNLGIEAIMQIAPETPASLGTGITIVIGGWIVGSIMQPDVSRYVKNKRHNWIASFIAMIVFACANLAGMIMVKAAGTDTIMGAMVGLGMGLSSLLMVILAQWTSNDNNLYSASLGVSNIKPIPKYKISIVLGIIATLIGVLGITDYFVPFLVFLGLFVPPIGGVIVIDYYMLGKKDEYTFDKNTQYKQWNIVALISVVLASVFAKQISFGVGAINSFIIGGIIYFSLMKIVIRQNISLYDGGKVTHEEA</sequence>
<dbReference type="Gene3D" id="1.10.4160.10">
    <property type="entry name" value="Hydantoin permease"/>
    <property type="match status" value="1"/>
</dbReference>
<dbReference type="EMBL" id="FMWL01000003">
    <property type="protein sequence ID" value="SCZ77955.1"/>
    <property type="molecule type" value="Genomic_DNA"/>
</dbReference>
<feature type="transmembrane region" description="Helical" evidence="6">
    <location>
        <begin position="29"/>
        <end position="50"/>
    </location>
</feature>
<organism evidence="7 8">
    <name type="scientific">Acidaminobacter hydrogenoformans DSM 2784</name>
    <dbReference type="NCBI Taxonomy" id="1120920"/>
    <lineage>
        <taxon>Bacteria</taxon>
        <taxon>Bacillati</taxon>
        <taxon>Bacillota</taxon>
        <taxon>Clostridia</taxon>
        <taxon>Peptostreptococcales</taxon>
        <taxon>Acidaminobacteraceae</taxon>
        <taxon>Acidaminobacter</taxon>
    </lineage>
</organism>
<dbReference type="GO" id="GO:0005886">
    <property type="term" value="C:plasma membrane"/>
    <property type="evidence" value="ECO:0007669"/>
    <property type="project" value="TreeGrafter"/>
</dbReference>
<accession>A0A1G5RUX8</accession>
<evidence type="ECO:0000256" key="2">
    <source>
        <dbReference type="ARBA" id="ARBA00008974"/>
    </source>
</evidence>
<dbReference type="AlphaFoldDB" id="A0A1G5RUX8"/>
<feature type="transmembrane region" description="Helical" evidence="6">
    <location>
        <begin position="377"/>
        <end position="393"/>
    </location>
</feature>
<dbReference type="PANTHER" id="PTHR30569">
    <property type="entry name" value="CYTOSINE TRANSPORTER CODB"/>
    <property type="match status" value="1"/>
</dbReference>
<keyword evidence="4 6" id="KW-1133">Transmembrane helix</keyword>
<feature type="transmembrane region" description="Helical" evidence="6">
    <location>
        <begin position="311"/>
        <end position="330"/>
    </location>
</feature>
<gene>
    <name evidence="7" type="ORF">SAMN03080599_01028</name>
</gene>
<reference evidence="7 8" key="1">
    <citation type="submission" date="2016-10" db="EMBL/GenBank/DDBJ databases">
        <authorList>
            <person name="de Groot N.N."/>
        </authorList>
    </citation>
    <scope>NUCLEOTIDE SEQUENCE [LARGE SCALE GENOMIC DNA]</scope>
    <source>
        <strain evidence="7 8">DSM 2784</strain>
    </source>
</reference>
<feature type="transmembrane region" description="Helical" evidence="6">
    <location>
        <begin position="206"/>
        <end position="226"/>
    </location>
</feature>
<evidence type="ECO:0000256" key="3">
    <source>
        <dbReference type="ARBA" id="ARBA00022692"/>
    </source>
</evidence>
<name>A0A1G5RUX8_9FIRM</name>
<evidence type="ECO:0000256" key="5">
    <source>
        <dbReference type="ARBA" id="ARBA00023136"/>
    </source>
</evidence>
<evidence type="ECO:0000313" key="8">
    <source>
        <dbReference type="Proteomes" id="UP000199208"/>
    </source>
</evidence>
<feature type="transmembrane region" description="Helical" evidence="6">
    <location>
        <begin position="165"/>
        <end position="186"/>
    </location>
</feature>
<keyword evidence="3 6" id="KW-0812">Transmembrane</keyword>
<dbReference type="Pfam" id="PF02133">
    <property type="entry name" value="Transp_cyt_pur"/>
    <property type="match status" value="1"/>
</dbReference>
<feature type="transmembrane region" description="Helical" evidence="6">
    <location>
        <begin position="238"/>
        <end position="260"/>
    </location>
</feature>
<evidence type="ECO:0000256" key="4">
    <source>
        <dbReference type="ARBA" id="ARBA00022989"/>
    </source>
</evidence>
<dbReference type="CDD" id="cd11484">
    <property type="entry name" value="SLC-NCS1sbd_CobB-like"/>
    <property type="match status" value="1"/>
</dbReference>
<feature type="transmembrane region" description="Helical" evidence="6">
    <location>
        <begin position="266"/>
        <end position="290"/>
    </location>
</feature>
<evidence type="ECO:0000256" key="1">
    <source>
        <dbReference type="ARBA" id="ARBA00004141"/>
    </source>
</evidence>
<evidence type="ECO:0000256" key="6">
    <source>
        <dbReference type="SAM" id="Phobius"/>
    </source>
</evidence>
<dbReference type="GO" id="GO:0015209">
    <property type="term" value="F:cytosine transmembrane transporter activity"/>
    <property type="evidence" value="ECO:0007669"/>
    <property type="project" value="InterPro"/>
</dbReference>
<feature type="transmembrane region" description="Helical" evidence="6">
    <location>
        <begin position="137"/>
        <end position="158"/>
    </location>
</feature>
<feature type="transmembrane region" description="Helical" evidence="6">
    <location>
        <begin position="105"/>
        <end position="125"/>
    </location>
</feature>
<evidence type="ECO:0000313" key="7">
    <source>
        <dbReference type="EMBL" id="SCZ77955.1"/>
    </source>
</evidence>
<keyword evidence="5 6" id="KW-0472">Membrane</keyword>
<dbReference type="InterPro" id="IPR030191">
    <property type="entry name" value="CodB"/>
</dbReference>
<dbReference type="RefSeq" id="WP_170829297.1">
    <property type="nucleotide sequence ID" value="NZ_FMWL01000003.1"/>
</dbReference>
<comment type="subcellular location">
    <subcellularLocation>
        <location evidence="1">Membrane</location>
        <topology evidence="1">Multi-pass membrane protein</topology>
    </subcellularLocation>
</comment>
<dbReference type="InterPro" id="IPR001248">
    <property type="entry name" value="Pur-cyt_permease"/>
</dbReference>
<comment type="similarity">
    <text evidence="2">Belongs to the purine-cytosine permease (2.A.39) family.</text>
</comment>
<feature type="transmembrane region" description="Helical" evidence="6">
    <location>
        <begin position="399"/>
        <end position="418"/>
    </location>
</feature>
<keyword evidence="8" id="KW-1185">Reference proteome</keyword>
<proteinExistence type="inferred from homology"/>
<dbReference type="Proteomes" id="UP000199208">
    <property type="component" value="Unassembled WGS sequence"/>
</dbReference>
<dbReference type="PANTHER" id="PTHR30569:SF0">
    <property type="entry name" value="CYTOSINE PERMEASE"/>
    <property type="match status" value="1"/>
</dbReference>
<feature type="transmembrane region" description="Helical" evidence="6">
    <location>
        <begin position="336"/>
        <end position="356"/>
    </location>
</feature>
<feature type="transmembrane region" description="Helical" evidence="6">
    <location>
        <begin position="62"/>
        <end position="93"/>
    </location>
</feature>